<protein>
    <submittedName>
        <fullName evidence="1">Uncharacterized protein</fullName>
    </submittedName>
</protein>
<accession>A0A554XNQ6</accession>
<evidence type="ECO:0000313" key="1">
    <source>
        <dbReference type="EMBL" id="TSE37437.1"/>
    </source>
</evidence>
<proteinExistence type="predicted"/>
<sequence length="109" mass="12614">MDRMPDVLSGRLEQIAYPHIRDRLLQLQDDWPGMLDYVNHLFLDTRGGTRRGFDFTTAAALMAIKHDLMVRLDEFARLRDQVLHRDPQFTAGGGKPINGYSKIPLPKHW</sequence>
<dbReference type="Proteomes" id="UP000316388">
    <property type="component" value="Unassembled WGS sequence"/>
</dbReference>
<comment type="caution">
    <text evidence="1">The sequence shown here is derived from an EMBL/GenBank/DDBJ whole genome shotgun (WGS) entry which is preliminary data.</text>
</comment>
<dbReference type="AlphaFoldDB" id="A0A554XNQ6"/>
<organism evidence="1 2">
    <name type="scientific">Tepidimonas fonticaldi</name>
    <dbReference type="NCBI Taxonomy" id="1101373"/>
    <lineage>
        <taxon>Bacteria</taxon>
        <taxon>Pseudomonadati</taxon>
        <taxon>Pseudomonadota</taxon>
        <taxon>Betaproteobacteria</taxon>
        <taxon>Burkholderiales</taxon>
        <taxon>Tepidimonas</taxon>
    </lineage>
</organism>
<dbReference type="EMBL" id="VJOO01000006">
    <property type="protein sequence ID" value="TSE37437.1"/>
    <property type="molecule type" value="Genomic_DNA"/>
</dbReference>
<evidence type="ECO:0000313" key="2">
    <source>
        <dbReference type="Proteomes" id="UP000316388"/>
    </source>
</evidence>
<gene>
    <name evidence="1" type="ORF">Tfont_00952</name>
</gene>
<name>A0A554XNQ6_9BURK</name>
<reference evidence="1 2" key="1">
    <citation type="submission" date="2019-07" db="EMBL/GenBank/DDBJ databases">
        <title>Tepidimonas fonticaldi AT-A2 draft genome.</title>
        <authorList>
            <person name="Da Costa M.S."/>
            <person name="Froufe H.J.C."/>
            <person name="Egas C."/>
            <person name="Albuquerque L."/>
        </authorList>
    </citation>
    <scope>NUCLEOTIDE SEQUENCE [LARGE SCALE GENOMIC DNA]</scope>
    <source>
        <strain evidence="1 2">AT-A2</strain>
    </source>
</reference>